<dbReference type="InterPro" id="IPR050953">
    <property type="entry name" value="N4_N6_ade-DNA_methylase"/>
</dbReference>
<comment type="caution">
    <text evidence="10">The sequence shown here is derived from an EMBL/GenBank/DDBJ whole genome shotgun (WGS) entry which is preliminary data.</text>
</comment>
<dbReference type="PROSITE" id="PS00092">
    <property type="entry name" value="N6_MTASE"/>
    <property type="match status" value="1"/>
</dbReference>
<evidence type="ECO:0000259" key="9">
    <source>
        <dbReference type="Pfam" id="PF12950"/>
    </source>
</evidence>
<keyword evidence="2" id="KW-0489">Methyltransferase</keyword>
<keyword evidence="3" id="KW-0808">Transferase</keyword>
<protein>
    <recommendedName>
        <fullName evidence="1">site-specific DNA-methyltransferase (adenine-specific)</fullName>
        <ecNumber evidence="1">2.1.1.72</ecNumber>
    </recommendedName>
</protein>
<dbReference type="SUPFAM" id="SSF53335">
    <property type="entry name" value="S-adenosyl-L-methionine-dependent methyltransferases"/>
    <property type="match status" value="1"/>
</dbReference>
<sequence>MMAKKYIFETVDQIKKNKNIKMSDLQCYYLLYAISFCSRYIEINAWSKDLNSIDFKELKTESMEKLNKSIFSELDLENKNLFFFFNWLKKHPPFYTTEDILGSIYVLCSGKEQRKKLGEHYTQNELVEFILTELGDELKPTKKIIDPACGSGNFLVRILGAFLEKGSFESNQNIVNNLIAGEFIIGVDIQKIPCLITKLRMLMEVVYYQKVIDPNIEFPIYQVNSLLENHEFLEDNSFDLVITNPPYLRYQLIDQDVRKKLKDIYYSATGRFDLYPIFIEKSLKLVKELGKVIVLCSDKFMATQYGRGIREYVGKNAELLKVYDLSAIFPFEAAVLSAVYFFEKHTNNNIVNNSDWFKVINDVEVLSKKRLGNVIIDEKWRYVEDTSEAILKKILNNSNILLGDIISKVSIGVQTTADNVFCKEMTNDFVLEKKLEKEVLHPLLRGRNLKKWTYTWSGDQKNKDTNILYPYENLDGVSIPIQLNDYSNVKKYLLEHKTELSNRTYFMKQSSKKWFEHWTPRSFNTFSGIKILTPDLSSYNKFSLDTKGYFYNGTVYGIKLKNEYILNDYKYLLGILNSNVLSFFHKQINSTHLHSKKYRFQAPTIKEYPLVFLDRETNEYTEIVRIVDEILNTQTNISFLEGLLNDIVYRVYKLEIEDRGIIEAFCES</sequence>
<dbReference type="InterPro" id="IPR025931">
    <property type="entry name" value="TaqI_C"/>
</dbReference>
<dbReference type="Proteomes" id="UP000789833">
    <property type="component" value="Unassembled WGS sequence"/>
</dbReference>
<dbReference type="EC" id="2.1.1.72" evidence="1"/>
<dbReference type="PRINTS" id="PR00507">
    <property type="entry name" value="N12N6MTFRASE"/>
</dbReference>
<feature type="domain" description="Type II methyltransferase M.TaqI-like" evidence="8">
    <location>
        <begin position="184"/>
        <end position="326"/>
    </location>
</feature>
<evidence type="ECO:0000256" key="7">
    <source>
        <dbReference type="ARBA" id="ARBA00047942"/>
    </source>
</evidence>
<keyword evidence="11" id="KW-1185">Reference proteome</keyword>
<proteinExistence type="predicted"/>
<feature type="domain" description="TaqI-like C-terminal specificity" evidence="9">
    <location>
        <begin position="442"/>
        <end position="592"/>
    </location>
</feature>
<dbReference type="PANTHER" id="PTHR33841">
    <property type="entry name" value="DNA METHYLTRANSFERASE YEEA-RELATED"/>
    <property type="match status" value="1"/>
</dbReference>
<comment type="catalytic activity">
    <reaction evidence="7">
        <text>a 2'-deoxyadenosine in DNA + S-adenosyl-L-methionine = an N(6)-methyl-2'-deoxyadenosine in DNA + S-adenosyl-L-homocysteine + H(+)</text>
        <dbReference type="Rhea" id="RHEA:15197"/>
        <dbReference type="Rhea" id="RHEA-COMP:12418"/>
        <dbReference type="Rhea" id="RHEA-COMP:12419"/>
        <dbReference type="ChEBI" id="CHEBI:15378"/>
        <dbReference type="ChEBI" id="CHEBI:57856"/>
        <dbReference type="ChEBI" id="CHEBI:59789"/>
        <dbReference type="ChEBI" id="CHEBI:90615"/>
        <dbReference type="ChEBI" id="CHEBI:90616"/>
        <dbReference type="EC" id="2.1.1.72"/>
    </reaction>
</comment>
<evidence type="ECO:0000313" key="11">
    <source>
        <dbReference type="Proteomes" id="UP000789833"/>
    </source>
</evidence>
<evidence type="ECO:0000313" key="10">
    <source>
        <dbReference type="EMBL" id="CAG9623267.1"/>
    </source>
</evidence>
<dbReference type="InterPro" id="IPR029063">
    <property type="entry name" value="SAM-dependent_MTases_sf"/>
</dbReference>
<dbReference type="PANTHER" id="PTHR33841:SF6">
    <property type="entry name" value="TYPE II METHYLTRANSFERASE M.HINDII"/>
    <property type="match status" value="1"/>
</dbReference>
<keyword evidence="5" id="KW-0680">Restriction system</keyword>
<gene>
    <name evidence="10" type="ORF">BACCIP111883_04063</name>
</gene>
<evidence type="ECO:0000256" key="3">
    <source>
        <dbReference type="ARBA" id="ARBA00022679"/>
    </source>
</evidence>
<dbReference type="CDD" id="cd02440">
    <property type="entry name" value="AdoMet_MTases"/>
    <property type="match status" value="1"/>
</dbReference>
<accession>A0ABN8AGL8</accession>
<dbReference type="Pfam" id="PF12950">
    <property type="entry name" value="TaqI_C"/>
    <property type="match status" value="1"/>
</dbReference>
<organism evidence="10 11">
    <name type="scientific">Sutcliffiella rhizosphaerae</name>
    <dbReference type="NCBI Taxonomy" id="2880967"/>
    <lineage>
        <taxon>Bacteria</taxon>
        <taxon>Bacillati</taxon>
        <taxon>Bacillota</taxon>
        <taxon>Bacilli</taxon>
        <taxon>Bacillales</taxon>
        <taxon>Bacillaceae</taxon>
        <taxon>Sutcliffiella</taxon>
    </lineage>
</organism>
<name>A0ABN8AGL8_9BACI</name>
<reference evidence="10 11" key="1">
    <citation type="submission" date="2021-10" db="EMBL/GenBank/DDBJ databases">
        <authorList>
            <person name="Criscuolo A."/>
        </authorList>
    </citation>
    <scope>NUCLEOTIDE SEQUENCE [LARGE SCALE GENOMIC DNA]</scope>
    <source>
        <strain evidence="11">CIP 111883</strain>
    </source>
</reference>
<dbReference type="EMBL" id="CAKJTJ010000041">
    <property type="protein sequence ID" value="CAG9623267.1"/>
    <property type="molecule type" value="Genomic_DNA"/>
</dbReference>
<dbReference type="InterPro" id="IPR011639">
    <property type="entry name" value="MethylTrfase_TaqI-like_dom"/>
</dbReference>
<dbReference type="Gene3D" id="3.40.50.150">
    <property type="entry name" value="Vaccinia Virus protein VP39"/>
    <property type="match status" value="1"/>
</dbReference>
<evidence type="ECO:0000256" key="6">
    <source>
        <dbReference type="ARBA" id="ARBA00023125"/>
    </source>
</evidence>
<evidence type="ECO:0000256" key="4">
    <source>
        <dbReference type="ARBA" id="ARBA00022691"/>
    </source>
</evidence>
<evidence type="ECO:0000259" key="8">
    <source>
        <dbReference type="Pfam" id="PF07669"/>
    </source>
</evidence>
<keyword evidence="6" id="KW-0238">DNA-binding</keyword>
<evidence type="ECO:0000256" key="5">
    <source>
        <dbReference type="ARBA" id="ARBA00022747"/>
    </source>
</evidence>
<dbReference type="InterPro" id="IPR002052">
    <property type="entry name" value="DNA_methylase_N6_adenine_CS"/>
</dbReference>
<evidence type="ECO:0000256" key="2">
    <source>
        <dbReference type="ARBA" id="ARBA00022603"/>
    </source>
</evidence>
<dbReference type="RefSeq" id="WP_230504555.1">
    <property type="nucleotide sequence ID" value="NZ_CAKJTJ010000041.1"/>
</dbReference>
<evidence type="ECO:0000256" key="1">
    <source>
        <dbReference type="ARBA" id="ARBA00011900"/>
    </source>
</evidence>
<dbReference type="Pfam" id="PF07669">
    <property type="entry name" value="Eco57I"/>
    <property type="match status" value="1"/>
</dbReference>
<keyword evidence="4" id="KW-0949">S-adenosyl-L-methionine</keyword>